<accession>A0A0D3ICD6</accession>
<dbReference type="PaxDb" id="2903-EOD08921"/>
<evidence type="ECO:0000313" key="2">
    <source>
        <dbReference type="EnsemblProtists" id="EOD08921"/>
    </source>
</evidence>
<evidence type="ECO:0000313" key="3">
    <source>
        <dbReference type="Proteomes" id="UP000013827"/>
    </source>
</evidence>
<evidence type="ECO:0000256" key="1">
    <source>
        <dbReference type="SAM" id="MobiDB-lite"/>
    </source>
</evidence>
<reference evidence="3" key="1">
    <citation type="journal article" date="2013" name="Nature">
        <title>Pan genome of the phytoplankton Emiliania underpins its global distribution.</title>
        <authorList>
            <person name="Read B.A."/>
            <person name="Kegel J."/>
            <person name="Klute M.J."/>
            <person name="Kuo A."/>
            <person name="Lefebvre S.C."/>
            <person name="Maumus F."/>
            <person name="Mayer C."/>
            <person name="Miller J."/>
            <person name="Monier A."/>
            <person name="Salamov A."/>
            <person name="Young J."/>
            <person name="Aguilar M."/>
            <person name="Claverie J.M."/>
            <person name="Frickenhaus S."/>
            <person name="Gonzalez K."/>
            <person name="Herman E.K."/>
            <person name="Lin Y.C."/>
            <person name="Napier J."/>
            <person name="Ogata H."/>
            <person name="Sarno A.F."/>
            <person name="Shmutz J."/>
            <person name="Schroeder D."/>
            <person name="de Vargas C."/>
            <person name="Verret F."/>
            <person name="von Dassow P."/>
            <person name="Valentin K."/>
            <person name="Van de Peer Y."/>
            <person name="Wheeler G."/>
            <person name="Dacks J.B."/>
            <person name="Delwiche C.F."/>
            <person name="Dyhrman S.T."/>
            <person name="Glockner G."/>
            <person name="John U."/>
            <person name="Richards T."/>
            <person name="Worden A.Z."/>
            <person name="Zhang X."/>
            <person name="Grigoriev I.V."/>
            <person name="Allen A.E."/>
            <person name="Bidle K."/>
            <person name="Borodovsky M."/>
            <person name="Bowler C."/>
            <person name="Brownlee C."/>
            <person name="Cock J.M."/>
            <person name="Elias M."/>
            <person name="Gladyshev V.N."/>
            <person name="Groth M."/>
            <person name="Guda C."/>
            <person name="Hadaegh A."/>
            <person name="Iglesias-Rodriguez M.D."/>
            <person name="Jenkins J."/>
            <person name="Jones B.M."/>
            <person name="Lawson T."/>
            <person name="Leese F."/>
            <person name="Lindquist E."/>
            <person name="Lobanov A."/>
            <person name="Lomsadze A."/>
            <person name="Malik S.B."/>
            <person name="Marsh M.E."/>
            <person name="Mackinder L."/>
            <person name="Mock T."/>
            <person name="Mueller-Roeber B."/>
            <person name="Pagarete A."/>
            <person name="Parker M."/>
            <person name="Probert I."/>
            <person name="Quesneville H."/>
            <person name="Raines C."/>
            <person name="Rensing S.A."/>
            <person name="Riano-Pachon D.M."/>
            <person name="Richier S."/>
            <person name="Rokitta S."/>
            <person name="Shiraiwa Y."/>
            <person name="Soanes D.M."/>
            <person name="van der Giezen M."/>
            <person name="Wahlund T.M."/>
            <person name="Williams B."/>
            <person name="Wilson W."/>
            <person name="Wolfe G."/>
            <person name="Wurch L.L."/>
        </authorList>
    </citation>
    <scope>NUCLEOTIDE SEQUENCE</scope>
</reference>
<feature type="region of interest" description="Disordered" evidence="1">
    <location>
        <begin position="85"/>
        <end position="116"/>
    </location>
</feature>
<dbReference type="AlphaFoldDB" id="A0A0D3ICD6"/>
<dbReference type="RefSeq" id="XP_005761350.1">
    <property type="nucleotide sequence ID" value="XM_005761293.1"/>
</dbReference>
<protein>
    <submittedName>
        <fullName evidence="2">Uncharacterized protein</fullName>
    </submittedName>
</protein>
<proteinExistence type="predicted"/>
<sequence length="150" mass="16439">CTSRCCSSRYSRAALRSSSLRRACRRPPPRAALRPPPLHLSTHRRCIRSPLSWPRLCRQTASARTARWTRRCGCSRSARLLSLQPHSSRSCSRPARRPSTSSRATSRAASAPRTESIAHASRALTFPCLASVAHPVCGSAAHACDREPPS</sequence>
<dbReference type="EnsemblProtists" id="EOD08921">
    <property type="protein sequence ID" value="EOD08921"/>
    <property type="gene ID" value="EMIHUDRAFT_459931"/>
</dbReference>
<keyword evidence="3" id="KW-1185">Reference proteome</keyword>
<reference evidence="2" key="2">
    <citation type="submission" date="2024-10" db="UniProtKB">
        <authorList>
            <consortium name="EnsemblProtists"/>
        </authorList>
    </citation>
    <scope>IDENTIFICATION</scope>
</reference>
<organism evidence="2 3">
    <name type="scientific">Emiliania huxleyi (strain CCMP1516)</name>
    <dbReference type="NCBI Taxonomy" id="280463"/>
    <lineage>
        <taxon>Eukaryota</taxon>
        <taxon>Haptista</taxon>
        <taxon>Haptophyta</taxon>
        <taxon>Prymnesiophyceae</taxon>
        <taxon>Isochrysidales</taxon>
        <taxon>Noelaerhabdaceae</taxon>
        <taxon>Emiliania</taxon>
    </lineage>
</organism>
<dbReference type="KEGG" id="ehx:EMIHUDRAFT_459931"/>
<name>A0A0D3ICD6_EMIH1</name>
<dbReference type="Proteomes" id="UP000013827">
    <property type="component" value="Unassembled WGS sequence"/>
</dbReference>
<feature type="compositionally biased region" description="Low complexity" evidence="1">
    <location>
        <begin position="87"/>
        <end position="114"/>
    </location>
</feature>
<dbReference type="HOGENOM" id="CLU_1745411_0_0_1"/>
<dbReference type="GeneID" id="17255073"/>